<dbReference type="GO" id="GO:0004697">
    <property type="term" value="F:diacylglycerol-dependent serine/threonine kinase activity"/>
    <property type="evidence" value="ECO:0007669"/>
    <property type="project" value="UniProtKB-EC"/>
</dbReference>
<dbReference type="PANTHER" id="PTHR22968:SF9">
    <property type="entry name" value="SERINE_THREONINE-PROTEIN KINASE D1"/>
    <property type="match status" value="1"/>
</dbReference>
<dbReference type="SMART" id="SM00109">
    <property type="entry name" value="C1"/>
    <property type="match status" value="2"/>
</dbReference>
<dbReference type="Gene3D" id="3.30.60.20">
    <property type="match status" value="2"/>
</dbReference>
<keyword evidence="7" id="KW-0723">Serine/threonine-protein kinase</keyword>
<reference evidence="21" key="1">
    <citation type="submission" date="2025-08" db="UniProtKB">
        <authorList>
            <consortium name="Ensembl"/>
        </authorList>
    </citation>
    <scope>IDENTIFICATION</scope>
</reference>
<comment type="cofactor">
    <cofactor evidence="1">
        <name>Mg(2+)</name>
        <dbReference type="ChEBI" id="CHEBI:18420"/>
    </cofactor>
</comment>
<protein>
    <recommendedName>
        <fullName evidence="5">protein kinase C</fullName>
        <ecNumber evidence="5">2.7.11.13</ecNumber>
    </recommendedName>
</protein>
<keyword evidence="17" id="KW-0460">Magnesium</keyword>
<comment type="similarity">
    <text evidence="4">Belongs to the protein kinase superfamily. CAMK Ser/Thr protein kinase family. PKD subfamily.</text>
</comment>
<evidence type="ECO:0000256" key="6">
    <source>
        <dbReference type="ARBA" id="ARBA00022490"/>
    </source>
</evidence>
<evidence type="ECO:0000256" key="15">
    <source>
        <dbReference type="ARBA" id="ARBA00022833"/>
    </source>
</evidence>
<proteinExistence type="inferred from homology"/>
<dbReference type="Ensembl" id="ENSLLTT00000012389.1">
    <property type="protein sequence ID" value="ENSLLTP00000011919.1"/>
    <property type="gene ID" value="ENSLLTG00000009163.1"/>
</dbReference>
<evidence type="ECO:0000313" key="22">
    <source>
        <dbReference type="Proteomes" id="UP000694406"/>
    </source>
</evidence>
<keyword evidence="11" id="KW-0677">Repeat</keyword>
<keyword evidence="10" id="KW-0479">Metal-binding</keyword>
<evidence type="ECO:0000256" key="16">
    <source>
        <dbReference type="ARBA" id="ARBA00022840"/>
    </source>
</evidence>
<keyword evidence="14" id="KW-0418">Kinase</keyword>
<evidence type="ECO:0000256" key="9">
    <source>
        <dbReference type="ARBA" id="ARBA00022679"/>
    </source>
</evidence>
<dbReference type="CDD" id="cd20839">
    <property type="entry name" value="C1_PKD1_rpt1"/>
    <property type="match status" value="1"/>
</dbReference>
<evidence type="ECO:0000256" key="2">
    <source>
        <dbReference type="ARBA" id="ARBA00004370"/>
    </source>
</evidence>
<dbReference type="SUPFAM" id="SSF57889">
    <property type="entry name" value="Cysteine-rich domain"/>
    <property type="match status" value="2"/>
</dbReference>
<name>A0A8C5S4E7_LATLA</name>
<evidence type="ECO:0000256" key="17">
    <source>
        <dbReference type="ARBA" id="ARBA00022842"/>
    </source>
</evidence>
<keyword evidence="18" id="KW-0472">Membrane</keyword>
<organism evidence="21 22">
    <name type="scientific">Laticauda laticaudata</name>
    <name type="common">Blue-ringed sea krait</name>
    <name type="synonym">Blue-lipped sea krait</name>
    <dbReference type="NCBI Taxonomy" id="8630"/>
    <lineage>
        <taxon>Eukaryota</taxon>
        <taxon>Metazoa</taxon>
        <taxon>Chordata</taxon>
        <taxon>Craniata</taxon>
        <taxon>Vertebrata</taxon>
        <taxon>Euteleostomi</taxon>
        <taxon>Lepidosauria</taxon>
        <taxon>Squamata</taxon>
        <taxon>Bifurcata</taxon>
        <taxon>Unidentata</taxon>
        <taxon>Episquamata</taxon>
        <taxon>Toxicofera</taxon>
        <taxon>Serpentes</taxon>
        <taxon>Colubroidea</taxon>
        <taxon>Elapidae</taxon>
        <taxon>Laticaudinae</taxon>
        <taxon>Laticauda</taxon>
    </lineage>
</organism>
<dbReference type="GO" id="GO:0007200">
    <property type="term" value="P:phospholipase C-activating G protein-coupled receptor signaling pathway"/>
    <property type="evidence" value="ECO:0007669"/>
    <property type="project" value="TreeGrafter"/>
</dbReference>
<dbReference type="Proteomes" id="UP000694406">
    <property type="component" value="Unplaced"/>
</dbReference>
<keyword evidence="15" id="KW-0862">Zinc</keyword>
<evidence type="ECO:0000256" key="3">
    <source>
        <dbReference type="ARBA" id="ARBA00004496"/>
    </source>
</evidence>
<dbReference type="PROSITE" id="PS50081">
    <property type="entry name" value="ZF_DAG_PE_2"/>
    <property type="match status" value="2"/>
</dbReference>
<comment type="subcellular location">
    <subcellularLocation>
        <location evidence="3">Cytoplasm</location>
    </subcellularLocation>
    <subcellularLocation>
        <location evidence="2">Membrane</location>
    </subcellularLocation>
</comment>
<evidence type="ECO:0000256" key="14">
    <source>
        <dbReference type="ARBA" id="ARBA00022777"/>
    </source>
</evidence>
<evidence type="ECO:0000256" key="11">
    <source>
        <dbReference type="ARBA" id="ARBA00022737"/>
    </source>
</evidence>
<comment type="catalytic activity">
    <reaction evidence="19">
        <text>L-threonyl-[protein] + ATP = O-phospho-L-threonyl-[protein] + ADP + H(+)</text>
        <dbReference type="Rhea" id="RHEA:46608"/>
        <dbReference type="Rhea" id="RHEA-COMP:11060"/>
        <dbReference type="Rhea" id="RHEA-COMP:11605"/>
        <dbReference type="ChEBI" id="CHEBI:15378"/>
        <dbReference type="ChEBI" id="CHEBI:30013"/>
        <dbReference type="ChEBI" id="CHEBI:30616"/>
        <dbReference type="ChEBI" id="CHEBI:61977"/>
        <dbReference type="ChEBI" id="CHEBI:456216"/>
        <dbReference type="EC" id="2.7.11.13"/>
    </reaction>
</comment>
<dbReference type="PROSITE" id="PS00479">
    <property type="entry name" value="ZF_DAG_PE_1"/>
    <property type="match status" value="1"/>
</dbReference>
<evidence type="ECO:0000256" key="10">
    <source>
        <dbReference type="ARBA" id="ARBA00022723"/>
    </source>
</evidence>
<dbReference type="GO" id="GO:0035556">
    <property type="term" value="P:intracellular signal transduction"/>
    <property type="evidence" value="ECO:0007669"/>
    <property type="project" value="TreeGrafter"/>
</dbReference>
<keyword evidence="13" id="KW-0863">Zinc-finger</keyword>
<keyword evidence="6" id="KW-0963">Cytoplasm</keyword>
<dbReference type="FunFam" id="3.30.60.20:FF:000019">
    <property type="entry name" value="Serine/threonine-protein kinase"/>
    <property type="match status" value="1"/>
</dbReference>
<dbReference type="InterPro" id="IPR002219">
    <property type="entry name" value="PKC_DAG/PE"/>
</dbReference>
<keyword evidence="12" id="KW-0547">Nucleotide-binding</keyword>
<evidence type="ECO:0000256" key="5">
    <source>
        <dbReference type="ARBA" id="ARBA00012429"/>
    </source>
</evidence>
<dbReference type="GO" id="GO:0008270">
    <property type="term" value="F:zinc ion binding"/>
    <property type="evidence" value="ECO:0007669"/>
    <property type="project" value="UniProtKB-KW"/>
</dbReference>
<dbReference type="GeneTree" id="ENSGT00950000183024"/>
<evidence type="ECO:0000256" key="4">
    <source>
        <dbReference type="ARBA" id="ARBA00008582"/>
    </source>
</evidence>
<dbReference type="GO" id="GO:0005524">
    <property type="term" value="F:ATP binding"/>
    <property type="evidence" value="ECO:0007669"/>
    <property type="project" value="UniProtKB-KW"/>
</dbReference>
<reference evidence="21" key="2">
    <citation type="submission" date="2025-09" db="UniProtKB">
        <authorList>
            <consortium name="Ensembl"/>
        </authorList>
    </citation>
    <scope>IDENTIFICATION</scope>
</reference>
<dbReference type="AlphaFoldDB" id="A0A8C5S4E7"/>
<dbReference type="PRINTS" id="PR00008">
    <property type="entry name" value="DAGPEDOMAIN"/>
</dbReference>
<dbReference type="FunFam" id="3.30.60.20:FF:000007">
    <property type="entry name" value="Serine/threonine-protein kinase"/>
    <property type="match status" value="1"/>
</dbReference>
<evidence type="ECO:0000256" key="8">
    <source>
        <dbReference type="ARBA" id="ARBA00022553"/>
    </source>
</evidence>
<keyword evidence="9" id="KW-0808">Transferase</keyword>
<dbReference type="InterPro" id="IPR046349">
    <property type="entry name" value="C1-like_sf"/>
</dbReference>
<keyword evidence="8" id="KW-0597">Phosphoprotein</keyword>
<evidence type="ECO:0000256" key="19">
    <source>
        <dbReference type="ARBA" id="ARBA00047272"/>
    </source>
</evidence>
<dbReference type="Pfam" id="PF00130">
    <property type="entry name" value="C1_1"/>
    <property type="match status" value="2"/>
</dbReference>
<evidence type="ECO:0000256" key="18">
    <source>
        <dbReference type="ARBA" id="ARBA00023136"/>
    </source>
</evidence>
<dbReference type="EC" id="2.7.11.13" evidence="5"/>
<dbReference type="PANTHER" id="PTHR22968">
    <property type="entry name" value="PROTEIN KINASE C, MU"/>
    <property type="match status" value="1"/>
</dbReference>
<evidence type="ECO:0000256" key="12">
    <source>
        <dbReference type="ARBA" id="ARBA00022741"/>
    </source>
</evidence>
<dbReference type="InterPro" id="IPR020454">
    <property type="entry name" value="DAG/PE-bd"/>
</dbReference>
<evidence type="ECO:0000256" key="13">
    <source>
        <dbReference type="ARBA" id="ARBA00022771"/>
    </source>
</evidence>
<feature type="domain" description="Phorbol-ester/DAG-type" evidence="20">
    <location>
        <begin position="151"/>
        <end position="201"/>
    </location>
</feature>
<sequence>IIQLFRQAINSNKINVALKSPSFKIVNHLLFHKPASATFEDFQIRPHALFVHSYRAPAFCDHCGEMLWGLVRQGLKCEGCGLNYHKRCAFKIPNNCSCVRKRRLSNVSLTGLGNIRTMSAELSSTKRLNSQSHIGRPIQLDKILLSKVKVPHTFVIHSYTRPTVCQYCKKLLKGLFRQGLQCKDCRFNCHKRCAPKVPNNCLGEVAINGGKQNKKQRKETSQGQNHLELRRNFLTVRTINQWNNLSSEVVNAPTLEVFKKRLENHLSEMV</sequence>
<feature type="domain" description="Phorbol-ester/DAG-type" evidence="20">
    <location>
        <begin position="46"/>
        <end position="96"/>
    </location>
</feature>
<evidence type="ECO:0000259" key="20">
    <source>
        <dbReference type="PROSITE" id="PS50081"/>
    </source>
</evidence>
<keyword evidence="22" id="KW-1185">Reference proteome</keyword>
<dbReference type="GO" id="GO:0005829">
    <property type="term" value="C:cytosol"/>
    <property type="evidence" value="ECO:0007669"/>
    <property type="project" value="TreeGrafter"/>
</dbReference>
<keyword evidence="16" id="KW-0067">ATP-binding</keyword>
<evidence type="ECO:0000256" key="1">
    <source>
        <dbReference type="ARBA" id="ARBA00001946"/>
    </source>
</evidence>
<dbReference type="GO" id="GO:0016020">
    <property type="term" value="C:membrane"/>
    <property type="evidence" value="ECO:0007669"/>
    <property type="project" value="UniProtKB-SubCell"/>
</dbReference>
<evidence type="ECO:0000256" key="7">
    <source>
        <dbReference type="ARBA" id="ARBA00022527"/>
    </source>
</evidence>
<accession>A0A8C5S4E7</accession>
<evidence type="ECO:0000313" key="21">
    <source>
        <dbReference type="Ensembl" id="ENSLLTP00000011919.1"/>
    </source>
</evidence>